<dbReference type="PANTHER" id="PTHR10430">
    <property type="entry name" value="PEROXIREDOXIN"/>
    <property type="match status" value="1"/>
</dbReference>
<dbReference type="GO" id="GO:0008379">
    <property type="term" value="F:thioredoxin peroxidase activity"/>
    <property type="evidence" value="ECO:0007669"/>
    <property type="project" value="InterPro"/>
</dbReference>
<dbReference type="GO" id="GO:0045454">
    <property type="term" value="P:cell redox homeostasis"/>
    <property type="evidence" value="ECO:0007669"/>
    <property type="project" value="TreeGrafter"/>
</dbReference>
<dbReference type="Gene3D" id="3.40.30.10">
    <property type="entry name" value="Glutaredoxin"/>
    <property type="match status" value="1"/>
</dbReference>
<dbReference type="AlphaFoldDB" id="A0A6J7AGV1"/>
<evidence type="ECO:0000259" key="3">
    <source>
        <dbReference type="PROSITE" id="PS51352"/>
    </source>
</evidence>
<keyword evidence="2" id="KW-0560">Oxidoreductase</keyword>
<dbReference type="GO" id="GO:0042744">
    <property type="term" value="P:hydrogen peroxide catabolic process"/>
    <property type="evidence" value="ECO:0007669"/>
    <property type="project" value="TreeGrafter"/>
</dbReference>
<name>A0A6J7AGV1_9ZZZZ</name>
<dbReference type="PANTHER" id="PTHR10430:SF16">
    <property type="entry name" value="PEROXIREDOXIN-5, MITOCHONDRIAL"/>
    <property type="match status" value="1"/>
</dbReference>
<dbReference type="PROSITE" id="PS51352">
    <property type="entry name" value="THIOREDOXIN_2"/>
    <property type="match status" value="1"/>
</dbReference>
<proteinExistence type="predicted"/>
<protein>
    <submittedName>
        <fullName evidence="4">Unannotated protein</fullName>
    </submittedName>
</protein>
<dbReference type="GO" id="GO:0005739">
    <property type="term" value="C:mitochondrion"/>
    <property type="evidence" value="ECO:0007669"/>
    <property type="project" value="TreeGrafter"/>
</dbReference>
<dbReference type="InterPro" id="IPR013740">
    <property type="entry name" value="Redoxin"/>
</dbReference>
<dbReference type="SUPFAM" id="SSF52833">
    <property type="entry name" value="Thioredoxin-like"/>
    <property type="match status" value="1"/>
</dbReference>
<organism evidence="4">
    <name type="scientific">freshwater metagenome</name>
    <dbReference type="NCBI Taxonomy" id="449393"/>
    <lineage>
        <taxon>unclassified sequences</taxon>
        <taxon>metagenomes</taxon>
        <taxon>ecological metagenomes</taxon>
    </lineage>
</organism>
<feature type="domain" description="Thioredoxin" evidence="3">
    <location>
        <begin position="1"/>
        <end position="142"/>
    </location>
</feature>
<dbReference type="InterPro" id="IPR036249">
    <property type="entry name" value="Thioredoxin-like_sf"/>
</dbReference>
<dbReference type="EMBL" id="CAFABK010000043">
    <property type="protein sequence ID" value="CAB4831973.1"/>
    <property type="molecule type" value="Genomic_DNA"/>
</dbReference>
<reference evidence="4" key="1">
    <citation type="submission" date="2020-05" db="EMBL/GenBank/DDBJ databases">
        <authorList>
            <person name="Chiriac C."/>
            <person name="Salcher M."/>
            <person name="Ghai R."/>
            <person name="Kavagutti S V."/>
        </authorList>
    </citation>
    <scope>NUCLEOTIDE SEQUENCE</scope>
</reference>
<evidence type="ECO:0000313" key="4">
    <source>
        <dbReference type="EMBL" id="CAB4831973.1"/>
    </source>
</evidence>
<dbReference type="CDD" id="cd03013">
    <property type="entry name" value="PRX5_like"/>
    <property type="match status" value="1"/>
</dbReference>
<keyword evidence="1" id="KW-0575">Peroxidase</keyword>
<evidence type="ECO:0000256" key="1">
    <source>
        <dbReference type="ARBA" id="ARBA00022559"/>
    </source>
</evidence>
<dbReference type="InterPro" id="IPR037944">
    <property type="entry name" value="PRX5-like"/>
</dbReference>
<evidence type="ECO:0000256" key="2">
    <source>
        <dbReference type="ARBA" id="ARBA00023002"/>
    </source>
</evidence>
<accession>A0A6J7AGV1</accession>
<sequence>MVDGSPVALSSIDVLGAGRVVLFAVPGAFTPGCSKVHFPGFVESASSMSAAGVDAIACISVNDVFVMDAWGKDQGAGEILVLADPDAAFTKAVGMDVDASGFGLGIRSKRYALVLNNGVVEAFLPEEDGFSVLASTAECVLAGL</sequence>
<dbReference type="InterPro" id="IPR013766">
    <property type="entry name" value="Thioredoxin_domain"/>
</dbReference>
<dbReference type="GO" id="GO:0005777">
    <property type="term" value="C:peroxisome"/>
    <property type="evidence" value="ECO:0007669"/>
    <property type="project" value="TreeGrafter"/>
</dbReference>
<dbReference type="Pfam" id="PF08534">
    <property type="entry name" value="Redoxin"/>
    <property type="match status" value="1"/>
</dbReference>
<dbReference type="GO" id="GO:0034599">
    <property type="term" value="P:cellular response to oxidative stress"/>
    <property type="evidence" value="ECO:0007669"/>
    <property type="project" value="InterPro"/>
</dbReference>
<gene>
    <name evidence="4" type="ORF">UFOPK3204_01039</name>
</gene>